<keyword evidence="2" id="KW-1185">Reference proteome</keyword>
<name>A0A7X5KNB7_9FIRM</name>
<evidence type="ECO:0000313" key="2">
    <source>
        <dbReference type="Proteomes" id="UP000461585"/>
    </source>
</evidence>
<organism evidence="1 2">
    <name type="scientific">Anaerotalea alkaliphila</name>
    <dbReference type="NCBI Taxonomy" id="2662126"/>
    <lineage>
        <taxon>Bacteria</taxon>
        <taxon>Bacillati</taxon>
        <taxon>Bacillota</taxon>
        <taxon>Clostridia</taxon>
        <taxon>Eubacteriales</taxon>
        <taxon>Anaerotalea</taxon>
    </lineage>
</organism>
<dbReference type="Proteomes" id="UP000461585">
    <property type="component" value="Unassembled WGS sequence"/>
</dbReference>
<dbReference type="AlphaFoldDB" id="A0A7X5KNB7"/>
<evidence type="ECO:0000313" key="1">
    <source>
        <dbReference type="EMBL" id="NDL67623.1"/>
    </source>
</evidence>
<dbReference type="EMBL" id="JAAEEH010000017">
    <property type="protein sequence ID" value="NDL67623.1"/>
    <property type="molecule type" value="Genomic_DNA"/>
</dbReference>
<sequence>MADFRKIRKDLEREGKPEEALNQLVRTYQKSFGEFLLAAGALQTLFLRELLEEAGEAGGVLPECMGSMDRMASYGARLGRLGKLGQEEQRLLLEELKGERDRLERCGRVLSAVTDQLSQGAYMLERLPGPGSEGIRTMETDEDFVQEVLAGLFSNPDRNAQRELLKYIYSVLPVRMTASRFHHMTDQYFERFKGLDRKNVSAHKELLWEVFHPEGLWEEAGEIGGMARELQDIMGELDAPPLKHKEALLARMERLTEEKDRWLDLCVEAAKTLNGWIGLLQVLDPSMESVLGDLLDRYGDFYARLDWKAPGDTEGEREFLESLEGIQEQRMEEVGTLLGIFEETGERHKSAILAAGLSKYFREIRWLAGFTGNSAFPPYEEPGSEEEVQCDDFHLATLKRDLSRAMEEVFRGDSRMRKRARMAALLGYFNILHKTPQEIHDFLLESMQGCGNPQEKVASMMAIREGLRHLQ</sequence>
<dbReference type="RefSeq" id="WP_162370348.1">
    <property type="nucleotide sequence ID" value="NZ_JAAEEH010000017.1"/>
</dbReference>
<protein>
    <submittedName>
        <fullName evidence="1">Uncharacterized protein</fullName>
    </submittedName>
</protein>
<comment type="caution">
    <text evidence="1">The sequence shown here is derived from an EMBL/GenBank/DDBJ whole genome shotgun (WGS) entry which is preliminary data.</text>
</comment>
<gene>
    <name evidence="1" type="ORF">GXN74_07670</name>
</gene>
<accession>A0A7X5KNB7</accession>
<proteinExistence type="predicted"/>
<reference evidence="1 2" key="1">
    <citation type="submission" date="2020-01" db="EMBL/GenBank/DDBJ databases">
        <title>Anaeroalcalibacter tamaniensis gen. nov., sp. nov., moderately halophilic strictly anaerobic fermenter bacterium from mud volcano of Taman peninsula.</title>
        <authorList>
            <person name="Frolova A."/>
            <person name="Merkel A.Y."/>
            <person name="Slobodkin A.I."/>
        </authorList>
    </citation>
    <scope>NUCLEOTIDE SEQUENCE [LARGE SCALE GENOMIC DNA]</scope>
    <source>
        <strain evidence="1 2">F-3ap</strain>
    </source>
</reference>